<dbReference type="InterPro" id="IPR002575">
    <property type="entry name" value="Aminoglycoside_PTrfase"/>
</dbReference>
<name>A0ABX1J7M4_9PSEU</name>
<dbReference type="InterPro" id="IPR011009">
    <property type="entry name" value="Kinase-like_dom_sf"/>
</dbReference>
<reference evidence="2 3" key="1">
    <citation type="submission" date="2020-04" db="EMBL/GenBank/DDBJ databases">
        <title>Novel species.</title>
        <authorList>
            <person name="Teo W.F.A."/>
            <person name="Lipun K."/>
            <person name="Srisuk N."/>
            <person name="Duangmal K."/>
        </authorList>
    </citation>
    <scope>NUCLEOTIDE SEQUENCE [LARGE SCALE GENOMIC DNA]</scope>
    <source>
        <strain evidence="2 3">K13G38</strain>
    </source>
</reference>
<evidence type="ECO:0000313" key="3">
    <source>
        <dbReference type="Proteomes" id="UP000715441"/>
    </source>
</evidence>
<protein>
    <submittedName>
        <fullName evidence="2">Phosphotransferase family protein</fullName>
    </submittedName>
</protein>
<dbReference type="CDD" id="cd05154">
    <property type="entry name" value="ACAD10_11_N-like"/>
    <property type="match status" value="1"/>
</dbReference>
<dbReference type="Gene3D" id="3.90.1200.10">
    <property type="match status" value="1"/>
</dbReference>
<dbReference type="InterPro" id="IPR041726">
    <property type="entry name" value="ACAD10_11_N"/>
</dbReference>
<dbReference type="EMBL" id="JAAXLS010000008">
    <property type="protein sequence ID" value="NKQ54292.1"/>
    <property type="molecule type" value="Genomic_DNA"/>
</dbReference>
<dbReference type="Gene3D" id="3.30.200.20">
    <property type="entry name" value="Phosphorylase Kinase, domain 1"/>
    <property type="match status" value="1"/>
</dbReference>
<comment type="caution">
    <text evidence="2">The sequence shown here is derived from an EMBL/GenBank/DDBJ whole genome shotgun (WGS) entry which is preliminary data.</text>
</comment>
<evidence type="ECO:0000313" key="2">
    <source>
        <dbReference type="EMBL" id="NKQ54292.1"/>
    </source>
</evidence>
<gene>
    <name evidence="2" type="ORF">HFP15_15500</name>
</gene>
<dbReference type="Proteomes" id="UP000715441">
    <property type="component" value="Unassembled WGS sequence"/>
</dbReference>
<proteinExistence type="predicted"/>
<keyword evidence="3" id="KW-1185">Reference proteome</keyword>
<dbReference type="SUPFAM" id="SSF56112">
    <property type="entry name" value="Protein kinase-like (PK-like)"/>
    <property type="match status" value="1"/>
</dbReference>
<feature type="domain" description="Aminoglycoside phosphotransferase" evidence="1">
    <location>
        <begin position="32"/>
        <end position="264"/>
    </location>
</feature>
<evidence type="ECO:0000259" key="1">
    <source>
        <dbReference type="Pfam" id="PF01636"/>
    </source>
</evidence>
<sequence>MIRLREVADAGRWFRARFVPAVEDLTVERVARVSRGVSRETWIVDATVVRDGRPAAESFVVRRDLPDGSVIPMPLREEFEVYRRLAGSSVPTTRALWFEDDPEWQPDGRAAYVRTKVDGHWRLDFLEGDDPGDDERKIAASKEHLDKLALVHTTDWRALGFGAIGTVPASAAECATALVDDLTARLSSFQFEPSPAVAEGLAQLRAGAPTDSPVIALCKGTNGHGEEVWSGGRIVAMSDWELWRLGDPAYDFAQLQDMVPEIVRDGRRVWGWPEALGYYRDRTGIEITPERLGWYRACYGLIQFSYAHHSAYRLRRGAGSIRLAWNATEVQYRSQLKLAAAFGFTPG</sequence>
<organism evidence="2 3">
    <name type="scientific">Amycolatopsis acididurans</name>
    <dbReference type="NCBI Taxonomy" id="2724524"/>
    <lineage>
        <taxon>Bacteria</taxon>
        <taxon>Bacillati</taxon>
        <taxon>Actinomycetota</taxon>
        <taxon>Actinomycetes</taxon>
        <taxon>Pseudonocardiales</taxon>
        <taxon>Pseudonocardiaceae</taxon>
        <taxon>Amycolatopsis</taxon>
    </lineage>
</organism>
<dbReference type="Pfam" id="PF01636">
    <property type="entry name" value="APH"/>
    <property type="match status" value="1"/>
</dbReference>
<accession>A0ABX1J7M4</accession>